<feature type="domain" description="Protein kinase" evidence="3">
    <location>
        <begin position="187"/>
        <end position="447"/>
    </location>
</feature>
<dbReference type="PROSITE" id="PS50011">
    <property type="entry name" value="PROTEIN_KINASE_DOM"/>
    <property type="match status" value="1"/>
</dbReference>
<name>A0A8H3LC09_9GLOM</name>
<dbReference type="InterPro" id="IPR011009">
    <property type="entry name" value="Kinase-like_dom_sf"/>
</dbReference>
<dbReference type="InterPro" id="IPR051681">
    <property type="entry name" value="Ser/Thr_Kinases-Pseudokinases"/>
</dbReference>
<dbReference type="InterPro" id="IPR011990">
    <property type="entry name" value="TPR-like_helical_dom_sf"/>
</dbReference>
<dbReference type="GO" id="GO:0097527">
    <property type="term" value="P:necroptotic signaling pathway"/>
    <property type="evidence" value="ECO:0007669"/>
    <property type="project" value="TreeGrafter"/>
</dbReference>
<protein>
    <submittedName>
        <fullName evidence="4">Kinase-like domain-containing protein</fullName>
    </submittedName>
</protein>
<accession>A0A8H3LC09</accession>
<dbReference type="Pfam" id="PF07714">
    <property type="entry name" value="PK_Tyr_Ser-Thr"/>
    <property type="match status" value="1"/>
</dbReference>
<evidence type="ECO:0000256" key="2">
    <source>
        <dbReference type="ARBA" id="ARBA00022840"/>
    </source>
</evidence>
<dbReference type="EMBL" id="BLAL01000079">
    <property type="protein sequence ID" value="GES84354.1"/>
    <property type="molecule type" value="Genomic_DNA"/>
</dbReference>
<gene>
    <name evidence="4" type="ORF">RCL2_001147600</name>
</gene>
<dbReference type="Proteomes" id="UP000615446">
    <property type="component" value="Unassembled WGS sequence"/>
</dbReference>
<comment type="caution">
    <text evidence="4">The sequence shown here is derived from an EMBL/GenBank/DDBJ whole genome shotgun (WGS) entry which is preliminary data.</text>
</comment>
<keyword evidence="1" id="KW-0547">Nucleotide-binding</keyword>
<evidence type="ECO:0000256" key="1">
    <source>
        <dbReference type="ARBA" id="ARBA00022741"/>
    </source>
</evidence>
<evidence type="ECO:0000259" key="3">
    <source>
        <dbReference type="PROSITE" id="PS50011"/>
    </source>
</evidence>
<dbReference type="SUPFAM" id="SSF81901">
    <property type="entry name" value="HCP-like"/>
    <property type="match status" value="1"/>
</dbReference>
<dbReference type="GO" id="GO:0004672">
    <property type="term" value="F:protein kinase activity"/>
    <property type="evidence" value="ECO:0007669"/>
    <property type="project" value="InterPro"/>
</dbReference>
<dbReference type="Gene3D" id="1.25.40.10">
    <property type="entry name" value="Tetratricopeptide repeat domain"/>
    <property type="match status" value="1"/>
</dbReference>
<organism evidence="4 5">
    <name type="scientific">Rhizophagus clarus</name>
    <dbReference type="NCBI Taxonomy" id="94130"/>
    <lineage>
        <taxon>Eukaryota</taxon>
        <taxon>Fungi</taxon>
        <taxon>Fungi incertae sedis</taxon>
        <taxon>Mucoromycota</taxon>
        <taxon>Glomeromycotina</taxon>
        <taxon>Glomeromycetes</taxon>
        <taxon>Glomerales</taxon>
        <taxon>Glomeraceae</taxon>
        <taxon>Rhizophagus</taxon>
    </lineage>
</organism>
<keyword evidence="4" id="KW-0808">Transferase</keyword>
<evidence type="ECO:0000313" key="4">
    <source>
        <dbReference type="EMBL" id="GES84354.1"/>
    </source>
</evidence>
<keyword evidence="2" id="KW-0067">ATP-binding</keyword>
<dbReference type="InterPro" id="IPR001245">
    <property type="entry name" value="Ser-Thr/Tyr_kinase_cat_dom"/>
</dbReference>
<dbReference type="SUPFAM" id="SSF56112">
    <property type="entry name" value="Protein kinase-like (PK-like)"/>
    <property type="match status" value="1"/>
</dbReference>
<sequence length="642" mass="75075">MGGMRKDFSMSKKFLDNVISDFETSRYNRDLYPEGLKVVERCKDVLNEIDKNKITISNTSSPTPHDCLMNYVENSKELQRLGDCLMKLSSFTNYAFTNNVNVYEEREKFEKLIEELDIKTTELQNIIIDWKLRRSKWSSSIKKKIRALGKISSNLKRQKSLDALVKDSLNLKIPIERIKVSYNFNGLQAFDTSGIAEVNPIFRGSRNHVKLCWYEGTKRVAEKKMGNFSVDDEKYKEMMREIKFMKDLSSCDNILTIFGYYQRSSGFSIISRWEDYNLQTYLAENKDLDWIEKLSIARGVANALNYCHKKDILHYDIVYHFVIITENILLSQHFEPKLYNFQIDKNFTAPLDVRYNSPERVRGEKYTKRSEIYSFAMVLWEIQHHKLPYKKLTSKEISEKILKGEYPTQKPVHGTPVEFQNIIESAWVHDPEERPNMEKLYNKLDKLNSKNLLNKNVELISYNKEEESIDYEDLDSPKIIGKIPDIARGIKYHQNKQYKKAWKIFEEYESKSNDINGKYWVGYYYLKGWHEGTKGTPNSRASVSFLKSAAESGHTNAQYYYALAIINYGVAAREHRDKDRTKIALEYLKSSAKQDHPDALKMLGGIINKGKYPRYGLSKDVMIGKAMIEKSRNLRIRSCYSI</sequence>
<evidence type="ECO:0000313" key="5">
    <source>
        <dbReference type="Proteomes" id="UP000615446"/>
    </source>
</evidence>
<dbReference type="OrthoDB" id="2422033at2759"/>
<dbReference type="PANTHER" id="PTHR44329">
    <property type="entry name" value="SERINE/THREONINE-PROTEIN KINASE TNNI3K-RELATED"/>
    <property type="match status" value="1"/>
</dbReference>
<dbReference type="InterPro" id="IPR000719">
    <property type="entry name" value="Prot_kinase_dom"/>
</dbReference>
<dbReference type="PANTHER" id="PTHR44329:SF298">
    <property type="entry name" value="MIXED LINEAGE KINASE DOMAIN-LIKE PROTEIN"/>
    <property type="match status" value="1"/>
</dbReference>
<dbReference type="GO" id="GO:0005524">
    <property type="term" value="F:ATP binding"/>
    <property type="evidence" value="ECO:0007669"/>
    <property type="project" value="UniProtKB-KW"/>
</dbReference>
<dbReference type="Gene3D" id="1.10.510.10">
    <property type="entry name" value="Transferase(Phosphotransferase) domain 1"/>
    <property type="match status" value="1"/>
</dbReference>
<reference evidence="4" key="1">
    <citation type="submission" date="2019-10" db="EMBL/GenBank/DDBJ databases">
        <title>Conservation and host-specific expression of non-tandemly repeated heterogenous ribosome RNA gene in arbuscular mycorrhizal fungi.</title>
        <authorList>
            <person name="Maeda T."/>
            <person name="Kobayashi Y."/>
            <person name="Nakagawa T."/>
            <person name="Ezawa T."/>
            <person name="Yamaguchi K."/>
            <person name="Bino T."/>
            <person name="Nishimoto Y."/>
            <person name="Shigenobu S."/>
            <person name="Kawaguchi M."/>
        </authorList>
    </citation>
    <scope>NUCLEOTIDE SEQUENCE</scope>
    <source>
        <strain evidence="4">HR1</strain>
    </source>
</reference>
<dbReference type="AlphaFoldDB" id="A0A8H3LC09"/>
<keyword evidence="4" id="KW-0418">Kinase</keyword>
<proteinExistence type="predicted"/>